<reference evidence="11 12" key="2">
    <citation type="submission" date="2019-08" db="EMBL/GenBank/DDBJ databases">
        <authorList>
            <person name="Henke P."/>
        </authorList>
    </citation>
    <scope>NUCLEOTIDE SEQUENCE [LARGE SCALE GENOMIC DNA]</scope>
    <source>
        <strain evidence="11">Phe10_nw2017</strain>
    </source>
</reference>
<keyword evidence="8" id="KW-0624">Polysaccharide degradation</keyword>
<gene>
    <name evidence="11" type="ORF">E3A20_09080</name>
</gene>
<dbReference type="Pfam" id="PF03639">
    <property type="entry name" value="Glyco_hydro_81"/>
    <property type="match status" value="1"/>
</dbReference>
<evidence type="ECO:0000259" key="9">
    <source>
        <dbReference type="Pfam" id="PF03639"/>
    </source>
</evidence>
<evidence type="ECO:0000256" key="1">
    <source>
        <dbReference type="ARBA" id="ARBA00000382"/>
    </source>
</evidence>
<keyword evidence="4" id="KW-0378">Hydrolase</keyword>
<dbReference type="GO" id="GO:0052861">
    <property type="term" value="F:endo-1,3(4)-beta-glucanase activity"/>
    <property type="evidence" value="ECO:0007669"/>
    <property type="project" value="InterPro"/>
</dbReference>
<evidence type="ECO:0000256" key="5">
    <source>
        <dbReference type="ARBA" id="ARBA00023277"/>
    </source>
</evidence>
<evidence type="ECO:0000256" key="4">
    <source>
        <dbReference type="ARBA" id="ARBA00022801"/>
    </source>
</evidence>
<dbReference type="AlphaFoldDB" id="A0A5C6MAN3"/>
<dbReference type="GO" id="GO:0000272">
    <property type="term" value="P:polysaccharide catabolic process"/>
    <property type="evidence" value="ECO:0007669"/>
    <property type="project" value="UniProtKB-KW"/>
</dbReference>
<dbReference type="PANTHER" id="PTHR31983">
    <property type="entry name" value="ENDO-1,3(4)-BETA-GLUCANASE 1"/>
    <property type="match status" value="1"/>
</dbReference>
<reference evidence="11 12" key="1">
    <citation type="submission" date="2019-08" db="EMBL/GenBank/DDBJ databases">
        <title>100 year-old enigma solved: identification of Planctomyces bekefii, the type genus and species of the phylum Planctomycetes.</title>
        <authorList>
            <person name="Svetlana D.N."/>
            <person name="Overmann J."/>
        </authorList>
    </citation>
    <scope>NUCLEOTIDE SEQUENCE [LARGE SCALE GENOMIC DNA]</scope>
    <source>
        <strain evidence="11">Phe10_nw2017</strain>
    </source>
</reference>
<dbReference type="EMBL" id="SRHE01000138">
    <property type="protein sequence ID" value="TWW09961.1"/>
    <property type="molecule type" value="Genomic_DNA"/>
</dbReference>
<comment type="catalytic activity">
    <reaction evidence="1">
        <text>Hydrolysis of (1-&gt;3)-beta-D-glucosidic linkages in (1-&gt;3)-beta-D-glucans.</text>
        <dbReference type="EC" id="3.2.1.39"/>
    </reaction>
</comment>
<accession>A0A5C6MAN3</accession>
<organism evidence="11 12">
    <name type="scientific">Planctomyces bekefii</name>
    <dbReference type="NCBI Taxonomy" id="1653850"/>
    <lineage>
        <taxon>Bacteria</taxon>
        <taxon>Pseudomonadati</taxon>
        <taxon>Planctomycetota</taxon>
        <taxon>Planctomycetia</taxon>
        <taxon>Planctomycetales</taxon>
        <taxon>Planctomycetaceae</taxon>
        <taxon>Planctomyces</taxon>
    </lineage>
</organism>
<keyword evidence="12" id="KW-1185">Reference proteome</keyword>
<feature type="domain" description="Glycosyl hydrolase family 81 N-terminal" evidence="9">
    <location>
        <begin position="1"/>
        <end position="271"/>
    </location>
</feature>
<comment type="caution">
    <text evidence="11">The sequence shown here is derived from an EMBL/GenBank/DDBJ whole genome shotgun (WGS) entry which is preliminary data.</text>
</comment>
<dbReference type="InterPro" id="IPR040720">
    <property type="entry name" value="GH81_C"/>
</dbReference>
<evidence type="ECO:0000256" key="8">
    <source>
        <dbReference type="ARBA" id="ARBA00023326"/>
    </source>
</evidence>
<dbReference type="PROSITE" id="PS52008">
    <property type="entry name" value="GH81"/>
    <property type="match status" value="1"/>
</dbReference>
<dbReference type="GO" id="GO:0071555">
    <property type="term" value="P:cell wall organization"/>
    <property type="evidence" value="ECO:0007669"/>
    <property type="project" value="UniProtKB-KW"/>
</dbReference>
<evidence type="ECO:0000313" key="11">
    <source>
        <dbReference type="EMBL" id="TWW09961.1"/>
    </source>
</evidence>
<proteinExistence type="inferred from homology"/>
<dbReference type="GO" id="GO:0042973">
    <property type="term" value="F:glucan endo-1,3-beta-D-glucosidase activity"/>
    <property type="evidence" value="ECO:0007669"/>
    <property type="project" value="UniProtKB-EC"/>
</dbReference>
<keyword evidence="6" id="KW-0326">Glycosidase</keyword>
<dbReference type="Pfam" id="PF17652">
    <property type="entry name" value="Glyco_hydro81C"/>
    <property type="match status" value="1"/>
</dbReference>
<evidence type="ECO:0000259" key="10">
    <source>
        <dbReference type="Pfam" id="PF17652"/>
    </source>
</evidence>
<dbReference type="PANTHER" id="PTHR31983:SF0">
    <property type="entry name" value="GLUCAN ENDO-1,3-BETA-D-GLUCOSIDASE 2"/>
    <property type="match status" value="1"/>
</dbReference>
<name>A0A5C6MAN3_9PLAN</name>
<evidence type="ECO:0000256" key="6">
    <source>
        <dbReference type="ARBA" id="ARBA00023295"/>
    </source>
</evidence>
<dbReference type="Gene3D" id="2.70.98.30">
    <property type="entry name" value="Golgi alpha-mannosidase II, domain 4"/>
    <property type="match status" value="1"/>
</dbReference>
<evidence type="ECO:0000256" key="7">
    <source>
        <dbReference type="ARBA" id="ARBA00023316"/>
    </source>
</evidence>
<dbReference type="InterPro" id="IPR040451">
    <property type="entry name" value="GH81_N"/>
</dbReference>
<comment type="similarity">
    <text evidence="2">Belongs to the glycosyl hydrolase 81 family.</text>
</comment>
<feature type="domain" description="Glycosyl hydrolase family 81 C-terminal" evidence="10">
    <location>
        <begin position="296"/>
        <end position="627"/>
    </location>
</feature>
<evidence type="ECO:0000313" key="12">
    <source>
        <dbReference type="Proteomes" id="UP000321083"/>
    </source>
</evidence>
<evidence type="ECO:0000256" key="3">
    <source>
        <dbReference type="ARBA" id="ARBA00012780"/>
    </source>
</evidence>
<sequence length="698" mass="77634">MPTNDWWSSLAWVPLSEPMYPHPLAVQTVPQGLQIAWPGPGITANQAAIFGHIGAPGSDLILGHSEVTDFPQAVVESFSDWFVTARMQQGQHSLLLTFGHGSPFVYAICEGGNPTISFNKPPQIETTDLPAHVVVVKSNNRRYALIAPTGSRWTGLDTQRFTAETSGTSWFTVASIPDDQPESLQLLLRYAGTHVVNSQVAWQYLPETNEVCTTFEVTTRIHEGTESGTLLCLYPHQWRHTSAPLTSLQYSSIRGPMKVLQGNRFETRHKLPPLLPALPLLTDPARREIVPLLKADLAAEPLLKGDTYWLGKQLGKWATLLPLAEQAGQPELTAECTRRLRTVLEDFLTAHDASGKPAQPAEALFAWDPNWGTLIGLPASYGSDDQLNDHHFHYGYFLHAAARLSLQDPAWGQRWKQSLMLLIRDIAATDRNDPMFPFLRCFDPWAGHSWASGHARFGDGNNIESSSEAINAWFGILLLGEALHDQQLRDLGAWLLAVETAAIDEYWFDVHDDLFPDTWPASVVTMVWGGKGANGTWFSDNPEEVHGINFLPFTSASLYLGRHPAYPPKNFAALVRENAARDGNDGRQFDRWADLMWMYRALSDPQDAAQMRQKRPADFQYEAGNSQAATFAWISLLQQLGTPDCSETADSPWTATFHDGNTRSRIVWNLTQQPQTVRFSAGQQITAPPGNFLLLNAE</sequence>
<evidence type="ECO:0000256" key="2">
    <source>
        <dbReference type="ARBA" id="ARBA00010730"/>
    </source>
</evidence>
<keyword evidence="7" id="KW-0961">Cell wall biogenesis/degradation</keyword>
<dbReference type="Proteomes" id="UP000321083">
    <property type="component" value="Unassembled WGS sequence"/>
</dbReference>
<dbReference type="EC" id="3.2.1.39" evidence="3"/>
<keyword evidence="5" id="KW-0119">Carbohydrate metabolism</keyword>
<protein>
    <recommendedName>
        <fullName evidence="3">glucan endo-1,3-beta-D-glucosidase</fullName>
        <ecNumber evidence="3">3.2.1.39</ecNumber>
    </recommendedName>
</protein>
<dbReference type="InterPro" id="IPR005200">
    <property type="entry name" value="Endo-beta-glucanase"/>
</dbReference>